<dbReference type="Gene3D" id="1.20.120.1910">
    <property type="entry name" value="Cysteine-tRNA ligase, C-terminal anti-codon recognition domain"/>
    <property type="match status" value="1"/>
</dbReference>
<dbReference type="InterPro" id="IPR005320">
    <property type="entry name" value="Peptidase_S51"/>
</dbReference>
<comment type="similarity">
    <text evidence="1">Belongs to the peptidase S51 family.</text>
</comment>
<keyword evidence="3" id="KW-0645">Protease</keyword>
<dbReference type="Pfam" id="PF03575">
    <property type="entry name" value="Peptidase_S51"/>
    <property type="match status" value="1"/>
</dbReference>
<gene>
    <name evidence="8" type="ORF">ACFOUW_15255</name>
</gene>
<dbReference type="Proteomes" id="UP001595699">
    <property type="component" value="Unassembled WGS sequence"/>
</dbReference>
<keyword evidence="6" id="KW-0720">Serine protease</keyword>
<evidence type="ECO:0000256" key="6">
    <source>
        <dbReference type="ARBA" id="ARBA00022825"/>
    </source>
</evidence>
<keyword evidence="4" id="KW-0547">Nucleotide-binding</keyword>
<evidence type="ECO:0000256" key="2">
    <source>
        <dbReference type="ARBA" id="ARBA00022598"/>
    </source>
</evidence>
<name>A0ABV7YBP2_9ACTN</name>
<evidence type="ECO:0000256" key="1">
    <source>
        <dbReference type="ARBA" id="ARBA00006534"/>
    </source>
</evidence>
<evidence type="ECO:0000313" key="8">
    <source>
        <dbReference type="EMBL" id="MFC3762198.1"/>
    </source>
</evidence>
<protein>
    <submittedName>
        <fullName evidence="8">Type 1 glutamine amidotransferase-like domain-containing protein</fullName>
    </submittedName>
</protein>
<proteinExistence type="inferred from homology"/>
<evidence type="ECO:0000256" key="5">
    <source>
        <dbReference type="ARBA" id="ARBA00022801"/>
    </source>
</evidence>
<keyword evidence="9" id="KW-1185">Reference proteome</keyword>
<evidence type="ECO:0000256" key="4">
    <source>
        <dbReference type="ARBA" id="ARBA00022741"/>
    </source>
</evidence>
<evidence type="ECO:0000313" key="9">
    <source>
        <dbReference type="Proteomes" id="UP001595699"/>
    </source>
</evidence>
<dbReference type="InterPro" id="IPR029062">
    <property type="entry name" value="Class_I_gatase-like"/>
</dbReference>
<accession>A0ABV7YBP2</accession>
<dbReference type="Gene3D" id="3.40.50.880">
    <property type="match status" value="1"/>
</dbReference>
<dbReference type="RefSeq" id="WP_205120736.1">
    <property type="nucleotide sequence ID" value="NZ_JAFBCM010000001.1"/>
</dbReference>
<dbReference type="InterPro" id="IPR009080">
    <property type="entry name" value="tRNAsynth_Ia_anticodon-bd"/>
</dbReference>
<keyword evidence="7" id="KW-0067">ATP-binding</keyword>
<evidence type="ECO:0000256" key="3">
    <source>
        <dbReference type="ARBA" id="ARBA00022670"/>
    </source>
</evidence>
<sequence>MGLLALMGSGETSPTMVRIHRELVERLGVRSPQAVLLDAPYAFQENVAGISANAQRYFRESVGLTVSVVSELSGFPDAGIAALRTADWVFSGPGSPSYALRCWHDGPYERALRERVRTGIGVTLFASAAAATAGAVTLPVYEVYKVGADPHWLPGLDLLGELDLPVALIPHYDNNEGRNHDTRYCYLGERRLAVLEKELPDDAAVVGIDEHTAALIDLETSVVEVLGKGGLTVRRAGRSTVLPSGTTLSLDELRQLLREARSAVPAATGPVSSTTVAESPESFTLMELTAECEVRFEAALSERDASAMTRAILDLESAIREWAADTEEDEGTNQAADALRSMIVRLGSVADKGIRDPRTVFGPIVEPLVAVRRQLREDSLWEYADQVRDALAAGGIELRDGPDGTEWHLQTADPLH</sequence>
<keyword evidence="2" id="KW-0436">Ligase</keyword>
<dbReference type="SUPFAM" id="SSF47323">
    <property type="entry name" value="Anticodon-binding domain of a subclass of class I aminoacyl-tRNA synthetases"/>
    <property type="match status" value="1"/>
</dbReference>
<organism evidence="8 9">
    <name type="scientific">Tenggerimyces flavus</name>
    <dbReference type="NCBI Taxonomy" id="1708749"/>
    <lineage>
        <taxon>Bacteria</taxon>
        <taxon>Bacillati</taxon>
        <taxon>Actinomycetota</taxon>
        <taxon>Actinomycetes</taxon>
        <taxon>Propionibacteriales</taxon>
        <taxon>Nocardioidaceae</taxon>
        <taxon>Tenggerimyces</taxon>
    </lineage>
</organism>
<keyword evidence="5" id="KW-0378">Hydrolase</keyword>
<evidence type="ECO:0000256" key="7">
    <source>
        <dbReference type="ARBA" id="ARBA00022840"/>
    </source>
</evidence>
<dbReference type="EMBL" id="JBHRZH010000012">
    <property type="protein sequence ID" value="MFC3762198.1"/>
    <property type="molecule type" value="Genomic_DNA"/>
</dbReference>
<reference evidence="9" key="1">
    <citation type="journal article" date="2019" name="Int. J. Syst. Evol. Microbiol.">
        <title>The Global Catalogue of Microorganisms (GCM) 10K type strain sequencing project: providing services to taxonomists for standard genome sequencing and annotation.</title>
        <authorList>
            <consortium name="The Broad Institute Genomics Platform"/>
            <consortium name="The Broad Institute Genome Sequencing Center for Infectious Disease"/>
            <person name="Wu L."/>
            <person name="Ma J."/>
        </authorList>
    </citation>
    <scope>NUCLEOTIDE SEQUENCE [LARGE SCALE GENOMIC DNA]</scope>
    <source>
        <strain evidence="9">CGMCC 4.7241</strain>
    </source>
</reference>
<comment type="caution">
    <text evidence="8">The sequence shown here is derived from an EMBL/GenBank/DDBJ whole genome shotgun (WGS) entry which is preliminary data.</text>
</comment>